<sequence>MTSPKLPELTEVVLELEEYVAAAGWNQPRRLYALAHTTDLLAYDPSLSEHLGDAASRPLTPIEQEDLPEGPLEQVLSTIGWPAEVEGCVLVTELVLLPPSAEEEIPYEDYEIDVWATTHPERQDVRVAVAVTRSGAYSSCLRRRVDATEVVVDPDVADALVDGLFATFL</sequence>
<reference evidence="1 2" key="1">
    <citation type="submission" date="2010-10" db="EMBL/GenBank/DDBJ databases">
        <title>Complete sequence of Frankia sp. EuI1c.</title>
        <authorList>
            <consortium name="US DOE Joint Genome Institute"/>
            <person name="Lucas S."/>
            <person name="Copeland A."/>
            <person name="Lapidus A."/>
            <person name="Cheng J.-F."/>
            <person name="Bruce D."/>
            <person name="Goodwin L."/>
            <person name="Pitluck S."/>
            <person name="Chertkov O."/>
            <person name="Detter J.C."/>
            <person name="Han C."/>
            <person name="Tapia R."/>
            <person name="Land M."/>
            <person name="Hauser L."/>
            <person name="Jeffries C."/>
            <person name="Kyrpides N."/>
            <person name="Ivanova N."/>
            <person name="Mikhailova N."/>
            <person name="Beauchemin N."/>
            <person name="Sen A."/>
            <person name="Sur S.A."/>
            <person name="Gtari M."/>
            <person name="Wall L."/>
            <person name="Tisa L."/>
            <person name="Woyke T."/>
        </authorList>
    </citation>
    <scope>NUCLEOTIDE SEQUENCE [LARGE SCALE GENOMIC DNA]</scope>
    <source>
        <strain evidence="2">DSM 45817 / CECT 9037 / EuI1c</strain>
    </source>
</reference>
<accession>E3IUX4</accession>
<dbReference type="HOGENOM" id="CLU_094573_0_0_11"/>
<evidence type="ECO:0000313" key="2">
    <source>
        <dbReference type="Proteomes" id="UP000002484"/>
    </source>
</evidence>
<dbReference type="Proteomes" id="UP000002484">
    <property type="component" value="Chromosome"/>
</dbReference>
<dbReference type="InParanoid" id="E3IUX4"/>
<dbReference type="InterPro" id="IPR047681">
    <property type="entry name" value="PPA1309-like"/>
</dbReference>
<keyword evidence="2" id="KW-1185">Reference proteome</keyword>
<dbReference type="eggNOG" id="ENOG5032TUF">
    <property type="taxonomic scope" value="Bacteria"/>
</dbReference>
<dbReference type="OrthoDB" id="3266223at2"/>
<proteinExistence type="predicted"/>
<gene>
    <name evidence="1" type="ordered locus">FraEuI1c_0776</name>
</gene>
<evidence type="ECO:0000313" key="1">
    <source>
        <dbReference type="EMBL" id="ADP78854.1"/>
    </source>
</evidence>
<dbReference type="AlphaFoldDB" id="E3IUX4"/>
<name>E3IUX4_PSEI1</name>
<dbReference type="EMBL" id="CP002299">
    <property type="protein sequence ID" value="ADP78854.1"/>
    <property type="molecule type" value="Genomic_DNA"/>
</dbReference>
<dbReference type="NCBIfam" id="NF040618">
    <property type="entry name" value="PPA1309_fam"/>
    <property type="match status" value="1"/>
</dbReference>
<dbReference type="KEGG" id="fri:FraEuI1c_0776"/>
<protein>
    <submittedName>
        <fullName evidence="1">Uncharacterized protein</fullName>
    </submittedName>
</protein>
<dbReference type="STRING" id="298654.FraEuI1c_0776"/>
<organism evidence="1 2">
    <name type="scientific">Pseudofrankia inefficax (strain DSM 45817 / CECT 9037 / DDB 130130 / EuI1c)</name>
    <name type="common">Frankia inefficax</name>
    <dbReference type="NCBI Taxonomy" id="298654"/>
    <lineage>
        <taxon>Bacteria</taxon>
        <taxon>Bacillati</taxon>
        <taxon>Actinomycetota</taxon>
        <taxon>Actinomycetes</taxon>
        <taxon>Frankiales</taxon>
        <taxon>Frankiaceae</taxon>
        <taxon>Pseudofrankia</taxon>
    </lineage>
</organism>
<dbReference type="RefSeq" id="WP_013421975.1">
    <property type="nucleotide sequence ID" value="NC_014666.1"/>
</dbReference>